<keyword evidence="2" id="KW-1185">Reference proteome</keyword>
<dbReference type="HOGENOM" id="CLU_077547_0_0_1"/>
<dbReference type="GO" id="GO:0008168">
    <property type="term" value="F:methyltransferase activity"/>
    <property type="evidence" value="ECO:0007669"/>
    <property type="project" value="TreeGrafter"/>
</dbReference>
<dbReference type="eggNOG" id="ENOG502RZTT">
    <property type="taxonomic scope" value="Eukaryota"/>
</dbReference>
<dbReference type="AlphaFoldDB" id="K3WBF7"/>
<name>K3WBF7_GLOUD</name>
<dbReference type="PANTHER" id="PTHR43591">
    <property type="entry name" value="METHYLTRANSFERASE"/>
    <property type="match status" value="1"/>
</dbReference>
<reference evidence="1" key="3">
    <citation type="submission" date="2014-11" db="UniProtKB">
        <authorList>
            <consortium name="EnsemblProtists"/>
        </authorList>
    </citation>
    <scope>IDENTIFICATION</scope>
    <source>
        <strain evidence="1">DAOM BR144</strain>
    </source>
</reference>
<dbReference type="VEuPathDB" id="FungiDB:PYU1_G002295"/>
<dbReference type="InterPro" id="IPR029063">
    <property type="entry name" value="SAM-dependent_MTases_sf"/>
</dbReference>
<sequence>IPNKPFTNEGWSKNSADYERFAGAITTQWTNDALFLAHPKMVGIVSQEKPTTFVDVGCGPGTLALAFAEKYLVESPAAAANINIIATDLADGMLEILEGKLNHSQRYMQFRENIKTIQMDGQLLDKLEDNSVDMIGSNFGMSIFPNRIKAWNSAARVLKDGGLLFATAWDVKSTNMTWADISAKFKYEAQIAKDSKMPPLVLPSSKVGTTSDQVATELHAAGFTKVEMYRTQHSVVMETPTQFVKPMLDNPGSSGSAAVAGREVLEDELFKSVVQEAGFPNGIELPRNLDELLQVAYPVTFEFVGHVAVAIK</sequence>
<dbReference type="OMA" id="NMTWADI"/>
<organism evidence="1 2">
    <name type="scientific">Globisporangium ultimum (strain ATCC 200006 / CBS 805.95 / DAOM BR144)</name>
    <name type="common">Pythium ultimum</name>
    <dbReference type="NCBI Taxonomy" id="431595"/>
    <lineage>
        <taxon>Eukaryota</taxon>
        <taxon>Sar</taxon>
        <taxon>Stramenopiles</taxon>
        <taxon>Oomycota</taxon>
        <taxon>Peronosporomycetes</taxon>
        <taxon>Pythiales</taxon>
        <taxon>Pythiaceae</taxon>
        <taxon>Globisporangium</taxon>
    </lineage>
</organism>
<dbReference type="SUPFAM" id="SSF53335">
    <property type="entry name" value="S-adenosyl-L-methionine-dependent methyltransferases"/>
    <property type="match status" value="1"/>
</dbReference>
<proteinExistence type="predicted"/>
<reference evidence="2" key="2">
    <citation type="submission" date="2010-04" db="EMBL/GenBank/DDBJ databases">
        <authorList>
            <person name="Buell R."/>
            <person name="Hamilton J."/>
            <person name="Hostetler J."/>
        </authorList>
    </citation>
    <scope>NUCLEOTIDE SEQUENCE [LARGE SCALE GENOMIC DNA]</scope>
    <source>
        <strain evidence="2">DAOM:BR144</strain>
    </source>
</reference>
<dbReference type="Gene3D" id="3.40.50.150">
    <property type="entry name" value="Vaccinia Virus protein VP39"/>
    <property type="match status" value="1"/>
</dbReference>
<accession>K3WBF7</accession>
<dbReference type="InParanoid" id="K3WBF7"/>
<dbReference type="STRING" id="431595.K3WBF7"/>
<evidence type="ECO:0000313" key="2">
    <source>
        <dbReference type="Proteomes" id="UP000019132"/>
    </source>
</evidence>
<protein>
    <submittedName>
        <fullName evidence="1">Uncharacterized protein</fullName>
    </submittedName>
</protein>
<dbReference type="PANTHER" id="PTHR43591:SF81">
    <property type="entry name" value="MAGNESIUM PROTOPORPHYRIN IX METHYLTRANSFERASE, CHLOROPLASTIC-RELATED"/>
    <property type="match status" value="1"/>
</dbReference>
<dbReference type="Pfam" id="PF01209">
    <property type="entry name" value="Ubie_methyltran"/>
    <property type="match status" value="1"/>
</dbReference>
<evidence type="ECO:0000313" key="1">
    <source>
        <dbReference type="EnsemblProtists" id="PYU1_T002298"/>
    </source>
</evidence>
<dbReference type="Proteomes" id="UP000019132">
    <property type="component" value="Unassembled WGS sequence"/>
</dbReference>
<reference evidence="2" key="1">
    <citation type="journal article" date="2010" name="Genome Biol.">
        <title>Genome sequence of the necrotrophic plant pathogen Pythium ultimum reveals original pathogenicity mechanisms and effector repertoire.</title>
        <authorList>
            <person name="Levesque C.A."/>
            <person name="Brouwer H."/>
            <person name="Cano L."/>
            <person name="Hamilton J.P."/>
            <person name="Holt C."/>
            <person name="Huitema E."/>
            <person name="Raffaele S."/>
            <person name="Robideau G.P."/>
            <person name="Thines M."/>
            <person name="Win J."/>
            <person name="Zerillo M.M."/>
            <person name="Beakes G.W."/>
            <person name="Boore J.L."/>
            <person name="Busam D."/>
            <person name="Dumas B."/>
            <person name="Ferriera S."/>
            <person name="Fuerstenberg S.I."/>
            <person name="Gachon C.M."/>
            <person name="Gaulin E."/>
            <person name="Govers F."/>
            <person name="Grenville-Briggs L."/>
            <person name="Horner N."/>
            <person name="Hostetler J."/>
            <person name="Jiang R.H."/>
            <person name="Johnson J."/>
            <person name="Krajaejun T."/>
            <person name="Lin H."/>
            <person name="Meijer H.J."/>
            <person name="Moore B."/>
            <person name="Morris P."/>
            <person name="Phuntmart V."/>
            <person name="Puiu D."/>
            <person name="Shetty J."/>
            <person name="Stajich J.E."/>
            <person name="Tripathy S."/>
            <person name="Wawra S."/>
            <person name="van West P."/>
            <person name="Whitty B.R."/>
            <person name="Coutinho P.M."/>
            <person name="Henrissat B."/>
            <person name="Martin F."/>
            <person name="Thomas P.D."/>
            <person name="Tyler B.M."/>
            <person name="De Vries R.P."/>
            <person name="Kamoun S."/>
            <person name="Yandell M."/>
            <person name="Tisserat N."/>
            <person name="Buell C.R."/>
        </authorList>
    </citation>
    <scope>NUCLEOTIDE SEQUENCE</scope>
    <source>
        <strain evidence="2">DAOM:BR144</strain>
    </source>
</reference>
<dbReference type="EnsemblProtists" id="PYU1_T002298">
    <property type="protein sequence ID" value="PYU1_T002298"/>
    <property type="gene ID" value="PYU1_G002295"/>
</dbReference>
<dbReference type="CDD" id="cd02440">
    <property type="entry name" value="AdoMet_MTases"/>
    <property type="match status" value="1"/>
</dbReference>